<comment type="caution">
    <text evidence="2">The sequence shown here is derived from an EMBL/GenBank/DDBJ whole genome shotgun (WGS) entry which is preliminary data.</text>
</comment>
<organism evidence="2 3">
    <name type="scientific">Purpureocillium lilacinum</name>
    <name type="common">Paecilomyces lilacinus</name>
    <dbReference type="NCBI Taxonomy" id="33203"/>
    <lineage>
        <taxon>Eukaryota</taxon>
        <taxon>Fungi</taxon>
        <taxon>Dikarya</taxon>
        <taxon>Ascomycota</taxon>
        <taxon>Pezizomycotina</taxon>
        <taxon>Sordariomycetes</taxon>
        <taxon>Hypocreomycetidae</taxon>
        <taxon>Hypocreales</taxon>
        <taxon>Ophiocordycipitaceae</taxon>
        <taxon>Purpureocillium</taxon>
    </lineage>
</organism>
<reference evidence="2 3" key="1">
    <citation type="journal article" date="2016" name="Front. Microbiol.">
        <title>Genome and transcriptome sequences reveal the specific parasitism of the nematophagous Purpureocillium lilacinum 36-1.</title>
        <authorList>
            <person name="Xie J."/>
            <person name="Li S."/>
            <person name="Mo C."/>
            <person name="Xiao X."/>
            <person name="Peng D."/>
            <person name="Wang G."/>
            <person name="Xiao Y."/>
        </authorList>
    </citation>
    <scope>NUCLEOTIDE SEQUENCE [LARGE SCALE GENOMIC DNA]</scope>
    <source>
        <strain evidence="2 3">36-1</strain>
    </source>
</reference>
<dbReference type="Gene3D" id="1.25.40.10">
    <property type="entry name" value="Tetratricopeptide repeat domain"/>
    <property type="match status" value="1"/>
</dbReference>
<gene>
    <name evidence="2" type="ORF">PCL_00961</name>
</gene>
<evidence type="ECO:0008006" key="4">
    <source>
        <dbReference type="Google" id="ProtNLM"/>
    </source>
</evidence>
<feature type="compositionally biased region" description="Polar residues" evidence="1">
    <location>
        <begin position="246"/>
        <end position="255"/>
    </location>
</feature>
<feature type="compositionally biased region" description="Low complexity" evidence="1">
    <location>
        <begin position="230"/>
        <end position="241"/>
    </location>
</feature>
<dbReference type="Proteomes" id="UP000245956">
    <property type="component" value="Unassembled WGS sequence"/>
</dbReference>
<evidence type="ECO:0000313" key="2">
    <source>
        <dbReference type="EMBL" id="PWI69314.1"/>
    </source>
</evidence>
<dbReference type="EMBL" id="LCWV01000012">
    <property type="protein sequence ID" value="PWI69314.1"/>
    <property type="molecule type" value="Genomic_DNA"/>
</dbReference>
<dbReference type="GO" id="GO:0005794">
    <property type="term" value="C:Golgi apparatus"/>
    <property type="evidence" value="ECO:0007669"/>
    <property type="project" value="TreeGrafter"/>
</dbReference>
<feature type="region of interest" description="Disordered" evidence="1">
    <location>
        <begin position="165"/>
        <end position="272"/>
    </location>
</feature>
<name>A0A2U3E4B6_PURLI</name>
<dbReference type="SUPFAM" id="SSF48452">
    <property type="entry name" value="TPR-like"/>
    <property type="match status" value="1"/>
</dbReference>
<feature type="region of interest" description="Disordered" evidence="1">
    <location>
        <begin position="75"/>
        <end position="148"/>
    </location>
</feature>
<dbReference type="GO" id="GO:0030008">
    <property type="term" value="C:TRAPP complex"/>
    <property type="evidence" value="ECO:0007669"/>
    <property type="project" value="TreeGrafter"/>
</dbReference>
<accession>A0A2U3E4B6</accession>
<evidence type="ECO:0000256" key="1">
    <source>
        <dbReference type="SAM" id="MobiDB-lite"/>
    </source>
</evidence>
<feature type="compositionally biased region" description="Low complexity" evidence="1">
    <location>
        <begin position="206"/>
        <end position="218"/>
    </location>
</feature>
<dbReference type="InterPro" id="IPR011990">
    <property type="entry name" value="TPR-like_helical_dom_sf"/>
</dbReference>
<proteinExistence type="predicted"/>
<protein>
    <recommendedName>
        <fullName evidence="4">Tetratricopeptide-like helical</fullName>
    </recommendedName>
</protein>
<evidence type="ECO:0000313" key="3">
    <source>
        <dbReference type="Proteomes" id="UP000245956"/>
    </source>
</evidence>
<dbReference type="AlphaFoldDB" id="A0A2U3E4B6"/>
<feature type="compositionally biased region" description="Basic residues" evidence="1">
    <location>
        <begin position="165"/>
        <end position="177"/>
    </location>
</feature>
<sequence length="629" mass="67869">MRKHMGSVAFSMGQAAHDRFGIQGCIGRGTGEADVAGGVPWQPRKADVGACGHAGVGWSGRGGEEAEEARGRPLPTITRPAAGASMDHGRPGRSSRAPALTELWRRPTLSSPQRGRPVEGTELQGCRCSAGTEPIGTDAPAPVARPAPPRLQAADLTSTLELHHQLHQRRRATHHATLHSTPPRHDPLAMSQPPSTSPVGHSRNKSSVTRSSRPRSSTKGPLDADDHPLTSPSTPQSQPSPRAGQTPLSAQNHQQLPRRAAPRNAASPAVSQVGEARAKDFSFLLRPDIYHPLTPLNVPLAFRNSPKQPDPAASLDELLAKGHFRAAAISAVQQLTGSGLDGSVVDPTDSSRIFSLLYTRLACLTLIDATPLAAHEVKALEDLNNARAYVDDATGEHLVPWELRVLNVRLQSLGFGDPRRAVMSYHELAREARDRAKRDEAARDLWRARLHDLGVKVAGALVDMGDLPGAAHHLASLHDVGDAKVVLSRALLWLRLGDAERARSCVAKCADAPRMEQLVLALCDMADADYTAALARWLELREALPGDEMVGVNTAVCLLYLGRMHEGREILEGLVASGQSSHTLLFNLSTMYELCTDRNRNLKLKLAERVAAMDESPSGWERMNADFKL</sequence>
<feature type="compositionally biased region" description="Low complexity" evidence="1">
    <location>
        <begin position="257"/>
        <end position="269"/>
    </location>
</feature>
<dbReference type="PANTHER" id="PTHR21581:SF6">
    <property type="entry name" value="TRAFFICKING PROTEIN PARTICLE COMPLEX SUBUNIT 12"/>
    <property type="match status" value="1"/>
</dbReference>
<dbReference type="PANTHER" id="PTHR21581">
    <property type="entry name" value="D-ALANYL-D-ALANINE CARBOXYPEPTIDASE"/>
    <property type="match status" value="1"/>
</dbReference>